<evidence type="ECO:0000313" key="10">
    <source>
        <dbReference type="EMBL" id="PST37099.1"/>
    </source>
</evidence>
<evidence type="ECO:0000256" key="2">
    <source>
        <dbReference type="ARBA" id="ARBA00009261"/>
    </source>
</evidence>
<dbReference type="NCBIfam" id="TIGR00835">
    <property type="entry name" value="agcS"/>
    <property type="match status" value="1"/>
</dbReference>
<evidence type="ECO:0000256" key="4">
    <source>
        <dbReference type="ARBA" id="ARBA00022475"/>
    </source>
</evidence>
<organism evidence="10 11">
    <name type="scientific">Clostridium fessum</name>
    <dbReference type="NCBI Taxonomy" id="2126740"/>
    <lineage>
        <taxon>Bacteria</taxon>
        <taxon>Bacillati</taxon>
        <taxon>Bacillota</taxon>
        <taxon>Clostridia</taxon>
        <taxon>Eubacteriales</taxon>
        <taxon>Clostridiaceae</taxon>
        <taxon>Clostridium</taxon>
    </lineage>
</organism>
<evidence type="ECO:0000256" key="1">
    <source>
        <dbReference type="ARBA" id="ARBA00004651"/>
    </source>
</evidence>
<comment type="similarity">
    <text evidence="2 9">Belongs to the alanine or glycine:cation symporter (AGCS) (TC 2.A.25) family.</text>
</comment>
<evidence type="ECO:0000256" key="6">
    <source>
        <dbReference type="ARBA" id="ARBA00022847"/>
    </source>
</evidence>
<accession>A0A2T3FPB5</accession>
<keyword evidence="7 9" id="KW-1133">Transmembrane helix</keyword>
<dbReference type="PRINTS" id="PR00175">
    <property type="entry name" value="NAALASMPORT"/>
</dbReference>
<feature type="transmembrane region" description="Helical" evidence="9">
    <location>
        <begin position="148"/>
        <end position="171"/>
    </location>
</feature>
<dbReference type="GO" id="GO:0005886">
    <property type="term" value="C:plasma membrane"/>
    <property type="evidence" value="ECO:0007669"/>
    <property type="project" value="UniProtKB-SubCell"/>
</dbReference>
<sequence>MADLYAKIIGTASNYLYSYVLIILLVGGGIYFTIRTKGVQLRYLLESIRVILEPSDKEDESISAFQALMVSTASRVGTGNIAGISTAICFGGPGAIFWMWMTAILGSATAFVESTLAQIYKRRAEDGSCYGGPSYYIEAVLKKRWLGVLYAIFMILTYMVGFNLVASFNVADSFKVYSFYNPSLTPILIGIIQAVIFGICISGGGKQIAKITGILVPVMGGLYIAAALLMIILHGNMIPGMFASIFEGAFDIQAIFGGFMGSVVMLGIKRGLFSNEAGVGASATAAGSAGVSHPVKQGLVQVLSVFIDTIVICSATAFLLLCSGVAPSADMAGMAYVQVAMNNVFGTAGVVFITVALILFAFTTLLGNYYFAETGMAYLCGKTPVKGIRITQRVIAIVIVLIGSVASLGIVWDTADVLMGLMAVINVPIIFLIAKPALRCLEDYRAQKQAGKNPVFKAADIELKEETDFWN</sequence>
<dbReference type="EMBL" id="PYLO01000003">
    <property type="protein sequence ID" value="PST37099.1"/>
    <property type="molecule type" value="Genomic_DNA"/>
</dbReference>
<dbReference type="PANTHER" id="PTHR30330">
    <property type="entry name" value="AGSS FAMILY TRANSPORTER, SODIUM-ALANINE"/>
    <property type="match status" value="1"/>
</dbReference>
<keyword evidence="5 9" id="KW-0812">Transmembrane</keyword>
<dbReference type="Gene3D" id="1.20.1740.10">
    <property type="entry name" value="Amino acid/polyamine transporter I"/>
    <property type="match status" value="1"/>
</dbReference>
<keyword evidence="11" id="KW-1185">Reference proteome</keyword>
<keyword evidence="4 9" id="KW-1003">Cell membrane</keyword>
<reference evidence="10 11" key="1">
    <citation type="submission" date="2018-03" db="EMBL/GenBank/DDBJ databases">
        <title>Lachnoclostridium SNUG30386 gen.nov., sp.nov., isolated from human faeces.</title>
        <authorList>
            <person name="Seo B."/>
            <person name="Jeon K."/>
            <person name="Ko G."/>
        </authorList>
    </citation>
    <scope>NUCLEOTIDE SEQUENCE [LARGE SCALE GENOMIC DNA]</scope>
    <source>
        <strain evidence="10 11">SNUG30386</strain>
    </source>
</reference>
<dbReference type="PANTHER" id="PTHR30330:SF1">
    <property type="entry name" value="AMINO-ACID CARRIER PROTEIN ALST"/>
    <property type="match status" value="1"/>
</dbReference>
<gene>
    <name evidence="10" type="ORF">C7U56_11245</name>
</gene>
<evidence type="ECO:0000256" key="5">
    <source>
        <dbReference type="ARBA" id="ARBA00022692"/>
    </source>
</evidence>
<keyword evidence="6 9" id="KW-0769">Symport</keyword>
<feature type="transmembrane region" description="Helical" evidence="9">
    <location>
        <begin position="183"/>
        <end position="202"/>
    </location>
</feature>
<dbReference type="AlphaFoldDB" id="A0A2T3FPB5"/>
<feature type="transmembrane region" description="Helical" evidence="9">
    <location>
        <begin position="418"/>
        <end position="438"/>
    </location>
</feature>
<proteinExistence type="inferred from homology"/>
<evidence type="ECO:0000256" key="7">
    <source>
        <dbReference type="ARBA" id="ARBA00022989"/>
    </source>
</evidence>
<evidence type="ECO:0000256" key="8">
    <source>
        <dbReference type="ARBA" id="ARBA00023136"/>
    </source>
</evidence>
<feature type="transmembrane region" description="Helical" evidence="9">
    <location>
        <begin position="15"/>
        <end position="34"/>
    </location>
</feature>
<protein>
    <submittedName>
        <fullName evidence="10">Alanine:cation symporter family protein</fullName>
    </submittedName>
</protein>
<keyword evidence="3 9" id="KW-0813">Transport</keyword>
<feature type="transmembrane region" description="Helical" evidence="9">
    <location>
        <begin position="393"/>
        <end position="412"/>
    </location>
</feature>
<dbReference type="RefSeq" id="WP_107001282.1">
    <property type="nucleotide sequence ID" value="NZ_JAQDZI010000010.1"/>
</dbReference>
<evidence type="ECO:0000256" key="9">
    <source>
        <dbReference type="RuleBase" id="RU363064"/>
    </source>
</evidence>
<dbReference type="PROSITE" id="PS00873">
    <property type="entry name" value="NA_ALANINE_SYMP"/>
    <property type="match status" value="1"/>
</dbReference>
<feature type="transmembrane region" description="Helical" evidence="9">
    <location>
        <begin position="214"/>
        <end position="233"/>
    </location>
</feature>
<keyword evidence="8 9" id="KW-0472">Membrane</keyword>
<dbReference type="Pfam" id="PF01235">
    <property type="entry name" value="Na_Ala_symp"/>
    <property type="match status" value="1"/>
</dbReference>
<dbReference type="FunFam" id="1.20.1740.10:FF:000004">
    <property type="entry name" value="Sodium:alanine symporter family protein"/>
    <property type="match status" value="1"/>
</dbReference>
<dbReference type="InterPro" id="IPR001463">
    <property type="entry name" value="Na/Ala_symport"/>
</dbReference>
<feature type="transmembrane region" description="Helical" evidence="9">
    <location>
        <begin position="245"/>
        <end position="268"/>
    </location>
</feature>
<evidence type="ECO:0000256" key="3">
    <source>
        <dbReference type="ARBA" id="ARBA00022448"/>
    </source>
</evidence>
<name>A0A2T3FPB5_9CLOT</name>
<dbReference type="Proteomes" id="UP000241048">
    <property type="component" value="Unassembled WGS sequence"/>
</dbReference>
<comment type="subcellular location">
    <subcellularLocation>
        <location evidence="1 9">Cell membrane</location>
        <topology evidence="1 9">Multi-pass membrane protein</topology>
    </subcellularLocation>
</comment>
<feature type="transmembrane region" description="Helical" evidence="9">
    <location>
        <begin position="302"/>
        <end position="326"/>
    </location>
</feature>
<dbReference type="GO" id="GO:0005283">
    <property type="term" value="F:amino acid:sodium symporter activity"/>
    <property type="evidence" value="ECO:0007669"/>
    <property type="project" value="InterPro"/>
</dbReference>
<feature type="transmembrane region" description="Helical" evidence="9">
    <location>
        <begin position="346"/>
        <end position="372"/>
    </location>
</feature>
<evidence type="ECO:0000313" key="11">
    <source>
        <dbReference type="Proteomes" id="UP000241048"/>
    </source>
</evidence>
<comment type="caution">
    <text evidence="10">The sequence shown here is derived from an EMBL/GenBank/DDBJ whole genome shotgun (WGS) entry which is preliminary data.</text>
</comment>